<feature type="compositionally biased region" description="Acidic residues" evidence="1">
    <location>
        <begin position="504"/>
        <end position="523"/>
    </location>
</feature>
<organism evidence="2 3">
    <name type="scientific">Mycena pura</name>
    <dbReference type="NCBI Taxonomy" id="153505"/>
    <lineage>
        <taxon>Eukaryota</taxon>
        <taxon>Fungi</taxon>
        <taxon>Dikarya</taxon>
        <taxon>Basidiomycota</taxon>
        <taxon>Agaricomycotina</taxon>
        <taxon>Agaricomycetes</taxon>
        <taxon>Agaricomycetidae</taxon>
        <taxon>Agaricales</taxon>
        <taxon>Marasmiineae</taxon>
        <taxon>Mycenaceae</taxon>
        <taxon>Mycena</taxon>
    </lineage>
</organism>
<gene>
    <name evidence="2" type="ORF">GGX14DRAFT_377864</name>
</gene>
<feature type="region of interest" description="Disordered" evidence="1">
    <location>
        <begin position="440"/>
        <end position="489"/>
    </location>
</feature>
<accession>A0AAD6Y532</accession>
<evidence type="ECO:0000313" key="2">
    <source>
        <dbReference type="EMBL" id="KAJ7194560.1"/>
    </source>
</evidence>
<feature type="region of interest" description="Disordered" evidence="1">
    <location>
        <begin position="504"/>
        <end position="525"/>
    </location>
</feature>
<feature type="compositionally biased region" description="Basic and acidic residues" evidence="1">
    <location>
        <begin position="466"/>
        <end position="478"/>
    </location>
</feature>
<comment type="caution">
    <text evidence="2">The sequence shown here is derived from an EMBL/GenBank/DDBJ whole genome shotgun (WGS) entry which is preliminary data.</text>
</comment>
<dbReference type="EMBL" id="JARJCW010000097">
    <property type="protein sequence ID" value="KAJ7194560.1"/>
    <property type="molecule type" value="Genomic_DNA"/>
</dbReference>
<dbReference type="AlphaFoldDB" id="A0AAD6Y532"/>
<dbReference type="SUPFAM" id="SSF53098">
    <property type="entry name" value="Ribonuclease H-like"/>
    <property type="match status" value="1"/>
</dbReference>
<dbReference type="Proteomes" id="UP001219525">
    <property type="component" value="Unassembled WGS sequence"/>
</dbReference>
<reference evidence="2" key="1">
    <citation type="submission" date="2023-03" db="EMBL/GenBank/DDBJ databases">
        <title>Massive genome expansion in bonnet fungi (Mycena s.s.) driven by repeated elements and novel gene families across ecological guilds.</title>
        <authorList>
            <consortium name="Lawrence Berkeley National Laboratory"/>
            <person name="Harder C.B."/>
            <person name="Miyauchi S."/>
            <person name="Viragh M."/>
            <person name="Kuo A."/>
            <person name="Thoen E."/>
            <person name="Andreopoulos B."/>
            <person name="Lu D."/>
            <person name="Skrede I."/>
            <person name="Drula E."/>
            <person name="Henrissat B."/>
            <person name="Morin E."/>
            <person name="Kohler A."/>
            <person name="Barry K."/>
            <person name="LaButti K."/>
            <person name="Morin E."/>
            <person name="Salamov A."/>
            <person name="Lipzen A."/>
            <person name="Mereny Z."/>
            <person name="Hegedus B."/>
            <person name="Baldrian P."/>
            <person name="Stursova M."/>
            <person name="Weitz H."/>
            <person name="Taylor A."/>
            <person name="Grigoriev I.V."/>
            <person name="Nagy L.G."/>
            <person name="Martin F."/>
            <person name="Kauserud H."/>
        </authorList>
    </citation>
    <scope>NUCLEOTIDE SEQUENCE</scope>
    <source>
        <strain evidence="2">9144</strain>
    </source>
</reference>
<protein>
    <submittedName>
        <fullName evidence="2">Ribonuclease H-like domain-containing protein</fullName>
    </submittedName>
</protein>
<keyword evidence="3" id="KW-1185">Reference proteome</keyword>
<dbReference type="InterPro" id="IPR012337">
    <property type="entry name" value="RNaseH-like_sf"/>
</dbReference>
<proteinExistence type="predicted"/>
<sequence length="587" mass="65026">MKRSGTFVIDGWEDDLRRSLYGSAVARVGEPTLVLGLEDLTGHRGSALRILDAADTAMAEMGIEKASCILGLVTDNPAVMQAFRKSFVKKYPWVIAVACWAHQTNTLAGEMCRFPAIKSAIQRGNHIVTFFNGLHYWGGQLKAVALAEKITRGLKKNCESRWYAIILLAMSVEAHQTPLSLLVARPDARKVTGGFSAVNGDVIRTIQDYADDFWPWISRLIRVARPFVDSIAACEGRDVTLADCMLSLLGAARQLNFLDPGGDDTADFLEFCEHACAVVDKRFRKMATPIHRLALFLHPICRKLAVVEDAPGYTLRDIKRTVLQVADQWSWEESEARALILDIDEYYGCTGPFTGGQSDGRGWWQRNTAAAKRPLKPFAEALLSITPHSAEIERLFSACNGIQSAKRNSLAVDTFSKLAKVRSSLIEEAKRRLPAKLPKITTELHTSSSERAEFVTSTRITGEGAPLERNESLEKWEAPLDDTEDSDGVSGVDSVFAELDKMLEEEEDAQEAESDAEESEEEDLPARLTAAVKPRKAAKDLSLMGGDIYDFELVKKALDNIVPRAEVKKVDVVRDNGRGRWKIDDLL</sequence>
<name>A0AAD6Y532_9AGAR</name>
<evidence type="ECO:0000313" key="3">
    <source>
        <dbReference type="Proteomes" id="UP001219525"/>
    </source>
</evidence>
<evidence type="ECO:0000256" key="1">
    <source>
        <dbReference type="SAM" id="MobiDB-lite"/>
    </source>
</evidence>